<organism evidence="1 2">
    <name type="scientific">Candidatus Woesebacteria bacterium GW2011_GWB1_38_5b</name>
    <dbReference type="NCBI Taxonomy" id="1618569"/>
    <lineage>
        <taxon>Bacteria</taxon>
        <taxon>Candidatus Woeseibacteriota</taxon>
    </lineage>
</organism>
<gene>
    <name evidence="1" type="ORF">US96_C0007G0026</name>
</gene>
<name>A0A0G0K7P9_9BACT</name>
<protein>
    <submittedName>
        <fullName evidence="1">Uncharacterized protein</fullName>
    </submittedName>
</protein>
<sequence>MLARISILDLTPASFRPGILIVGMPTIEKVDILANSVGKMLVSKGDFHSRGDFQLRYMNNQAKLRELKLSNVIKEKARKERFNGLLREATALVLPFDYSHDFKNVHPKSNIISMIVSAQAHSSAGQERDFVNLCVFEYYSWPTIKVYTRPMPRG</sequence>
<accession>A0A0G0K7P9</accession>
<dbReference type="Proteomes" id="UP000034181">
    <property type="component" value="Unassembled WGS sequence"/>
</dbReference>
<comment type="caution">
    <text evidence="1">The sequence shown here is derived from an EMBL/GenBank/DDBJ whole genome shotgun (WGS) entry which is preliminary data.</text>
</comment>
<reference evidence="1 2" key="1">
    <citation type="journal article" date="2015" name="Nature">
        <title>rRNA introns, odd ribosomes, and small enigmatic genomes across a large radiation of phyla.</title>
        <authorList>
            <person name="Brown C.T."/>
            <person name="Hug L.A."/>
            <person name="Thomas B.C."/>
            <person name="Sharon I."/>
            <person name="Castelle C.J."/>
            <person name="Singh A."/>
            <person name="Wilkins M.J."/>
            <person name="Williams K.H."/>
            <person name="Banfield J.F."/>
        </authorList>
    </citation>
    <scope>NUCLEOTIDE SEQUENCE [LARGE SCALE GENOMIC DNA]</scope>
</reference>
<proteinExistence type="predicted"/>
<evidence type="ECO:0000313" key="1">
    <source>
        <dbReference type="EMBL" id="KKQ75678.1"/>
    </source>
</evidence>
<evidence type="ECO:0000313" key="2">
    <source>
        <dbReference type="Proteomes" id="UP000034181"/>
    </source>
</evidence>
<dbReference type="EMBL" id="LBUZ01000007">
    <property type="protein sequence ID" value="KKQ75678.1"/>
    <property type="molecule type" value="Genomic_DNA"/>
</dbReference>
<dbReference type="AlphaFoldDB" id="A0A0G0K7P9"/>